<organism evidence="3 4">
    <name type="scientific">Lentisphaera araneosa HTCC2155</name>
    <dbReference type="NCBI Taxonomy" id="313628"/>
    <lineage>
        <taxon>Bacteria</taxon>
        <taxon>Pseudomonadati</taxon>
        <taxon>Lentisphaerota</taxon>
        <taxon>Lentisphaeria</taxon>
        <taxon>Lentisphaerales</taxon>
        <taxon>Lentisphaeraceae</taxon>
        <taxon>Lentisphaera</taxon>
    </lineage>
</organism>
<dbReference type="Gene3D" id="3.40.720.10">
    <property type="entry name" value="Alkaline Phosphatase, subunit A"/>
    <property type="match status" value="1"/>
</dbReference>
<dbReference type="InterPro" id="IPR000917">
    <property type="entry name" value="Sulfatase_N"/>
</dbReference>
<dbReference type="CDD" id="cd16145">
    <property type="entry name" value="ARS_like"/>
    <property type="match status" value="1"/>
</dbReference>
<reference evidence="3 4" key="1">
    <citation type="journal article" date="2010" name="J. Bacteriol.">
        <title>Genome sequence of Lentisphaera araneosa HTCC2155T, the type species of the order Lentisphaerales in the phylum Lentisphaerae.</title>
        <authorList>
            <person name="Thrash J.C."/>
            <person name="Cho J.C."/>
            <person name="Vergin K.L."/>
            <person name="Morris R.M."/>
            <person name="Giovannoni S.J."/>
        </authorList>
    </citation>
    <scope>NUCLEOTIDE SEQUENCE [LARGE SCALE GENOMIC DNA]</scope>
    <source>
        <strain evidence="3 4">HTCC2155</strain>
    </source>
</reference>
<evidence type="ECO:0000256" key="1">
    <source>
        <dbReference type="SAM" id="SignalP"/>
    </source>
</evidence>
<dbReference type="RefSeq" id="WP_007277891.1">
    <property type="nucleotide sequence ID" value="NZ_ABCK01000005.1"/>
</dbReference>
<dbReference type="Proteomes" id="UP000004947">
    <property type="component" value="Unassembled WGS sequence"/>
</dbReference>
<dbReference type="PANTHER" id="PTHR43751:SF3">
    <property type="entry name" value="SULFATASE N-TERMINAL DOMAIN-CONTAINING PROTEIN"/>
    <property type="match status" value="1"/>
</dbReference>
<protein>
    <submittedName>
        <fullName evidence="3">Putative arylsulfatase</fullName>
    </submittedName>
</protein>
<dbReference type="OrthoDB" id="9762324at2"/>
<comment type="caution">
    <text evidence="3">The sequence shown here is derived from an EMBL/GenBank/DDBJ whole genome shotgun (WGS) entry which is preliminary data.</text>
</comment>
<dbReference type="eggNOG" id="COG3119">
    <property type="taxonomic scope" value="Bacteria"/>
</dbReference>
<keyword evidence="4" id="KW-1185">Reference proteome</keyword>
<feature type="domain" description="Sulfatase N-terminal" evidence="2">
    <location>
        <begin position="21"/>
        <end position="366"/>
    </location>
</feature>
<dbReference type="EMBL" id="ABCK01000005">
    <property type="protein sequence ID" value="EDM28451.1"/>
    <property type="molecule type" value="Genomic_DNA"/>
</dbReference>
<feature type="signal peptide" evidence="1">
    <location>
        <begin position="1"/>
        <end position="17"/>
    </location>
</feature>
<proteinExistence type="predicted"/>
<accession>A6DJ15</accession>
<dbReference type="AlphaFoldDB" id="A6DJ15"/>
<dbReference type="STRING" id="313628.LNTAR_11061"/>
<name>A6DJ15_9BACT</name>
<sequence>MLKKLLAFLMVAGSAIANEKPNIIYLLVDDLGYGDLSLYGQKKFSTPNIDRIGKEGMVFTDHYSGSTVCAPSRAALMTGKHSGHGLVRGNYEVGPHGFGGELPLRPEDVSLAEVMKSAGYATGLIGKWGMGMDGTTGEPRKKGFDYSYGFLNQAHAHHYYPEYIYENGEKLMIPENKDDARGLYISDTFAEKGIEFVEENKDKPFFLFWAFVTPHAELLVPDDSLNEFKGKWPETPFVMGKQGGDGTDNPFGVYASQDHPRAAFSGMITRLDKRVGDLFDKLEELGIDDNTIIMFSSDNGPHKEGGADPDFFDSNAELTGYKRDLTEGGIRVPFMVRWPNVVKARSKSSHASAFWDVMPTIAEIANTDSPEDIDGLSFLPALKGEKQQVHKHLYWEFHERGYTEQALRMGNWKAIRHGVNSPIKLYDLISDESEQNDVSAKYPATAKHITNILDTERTDSELWPLKEKK</sequence>
<dbReference type="InterPro" id="IPR052701">
    <property type="entry name" value="GAG_Ulvan_Degrading_Sulfatases"/>
</dbReference>
<dbReference type="Pfam" id="PF00884">
    <property type="entry name" value="Sulfatase"/>
    <property type="match status" value="1"/>
</dbReference>
<evidence type="ECO:0000313" key="4">
    <source>
        <dbReference type="Proteomes" id="UP000004947"/>
    </source>
</evidence>
<gene>
    <name evidence="3" type="ORF">LNTAR_11061</name>
</gene>
<dbReference type="InterPro" id="IPR017850">
    <property type="entry name" value="Alkaline_phosphatase_core_sf"/>
</dbReference>
<dbReference type="SUPFAM" id="SSF53649">
    <property type="entry name" value="Alkaline phosphatase-like"/>
    <property type="match status" value="1"/>
</dbReference>
<keyword evidence="1" id="KW-0732">Signal</keyword>
<dbReference type="Gene3D" id="3.30.1120.10">
    <property type="match status" value="1"/>
</dbReference>
<dbReference type="PANTHER" id="PTHR43751">
    <property type="entry name" value="SULFATASE"/>
    <property type="match status" value="1"/>
</dbReference>
<evidence type="ECO:0000313" key="3">
    <source>
        <dbReference type="EMBL" id="EDM28451.1"/>
    </source>
</evidence>
<feature type="chain" id="PRO_5002694000" evidence="1">
    <location>
        <begin position="18"/>
        <end position="469"/>
    </location>
</feature>
<evidence type="ECO:0000259" key="2">
    <source>
        <dbReference type="Pfam" id="PF00884"/>
    </source>
</evidence>